<gene>
    <name evidence="1" type="ORF">Vadar_016420</name>
</gene>
<reference evidence="1 2" key="1">
    <citation type="journal article" date="2021" name="Hortic Res">
        <title>High-quality reference genome and annotation aids understanding of berry development for evergreen blueberry (Vaccinium darrowii).</title>
        <authorList>
            <person name="Yu J."/>
            <person name="Hulse-Kemp A.M."/>
            <person name="Babiker E."/>
            <person name="Staton M."/>
        </authorList>
    </citation>
    <scope>NUCLEOTIDE SEQUENCE [LARGE SCALE GENOMIC DNA]</scope>
    <source>
        <strain evidence="2">cv. NJ 8807/NJ 8810</strain>
        <tissue evidence="1">Young leaf</tissue>
    </source>
</reference>
<evidence type="ECO:0000313" key="2">
    <source>
        <dbReference type="Proteomes" id="UP000828048"/>
    </source>
</evidence>
<proteinExistence type="predicted"/>
<evidence type="ECO:0000313" key="1">
    <source>
        <dbReference type="EMBL" id="KAH7857782.1"/>
    </source>
</evidence>
<name>A0ACB7YX15_9ERIC</name>
<sequence>MCCVELESKLYFLGGIPHRDQKGPLSRDVYVLDVATAAACARSSSCSNQKGPSEELLKKGTPMNTGKPFPYMFVAYGRIFVIDGRSFYRDYMDEKLSWFEVFDPDTNQWLTMPDPPIYVRLIGHAVVDKKVFLVGMDDSVFYFNLDTGLWVTSSKYSRRPHSPFYGRAEFVQDTLYACHRRTIVAFDGLCSSEAHHDDKPERLFYRKAFLGPEMKEALYDGKYYAPHSSPYLVPYGNRTFCYVLASSLPDPNNPIYLKDSERFHIRLTVFQALKGADAVPRPIVLISRNASLSLCNLVQGRHNEIKCKH</sequence>
<dbReference type="EMBL" id="CM037153">
    <property type="protein sequence ID" value="KAH7857782.1"/>
    <property type="molecule type" value="Genomic_DNA"/>
</dbReference>
<keyword evidence="2" id="KW-1185">Reference proteome</keyword>
<protein>
    <submittedName>
        <fullName evidence="1">Uncharacterized protein</fullName>
    </submittedName>
</protein>
<dbReference type="Proteomes" id="UP000828048">
    <property type="component" value="Chromosome 3"/>
</dbReference>
<organism evidence="1 2">
    <name type="scientific">Vaccinium darrowii</name>
    <dbReference type="NCBI Taxonomy" id="229202"/>
    <lineage>
        <taxon>Eukaryota</taxon>
        <taxon>Viridiplantae</taxon>
        <taxon>Streptophyta</taxon>
        <taxon>Embryophyta</taxon>
        <taxon>Tracheophyta</taxon>
        <taxon>Spermatophyta</taxon>
        <taxon>Magnoliopsida</taxon>
        <taxon>eudicotyledons</taxon>
        <taxon>Gunneridae</taxon>
        <taxon>Pentapetalae</taxon>
        <taxon>asterids</taxon>
        <taxon>Ericales</taxon>
        <taxon>Ericaceae</taxon>
        <taxon>Vaccinioideae</taxon>
        <taxon>Vaccinieae</taxon>
        <taxon>Vaccinium</taxon>
    </lineage>
</organism>
<accession>A0ACB7YX15</accession>
<comment type="caution">
    <text evidence="1">The sequence shown here is derived from an EMBL/GenBank/DDBJ whole genome shotgun (WGS) entry which is preliminary data.</text>
</comment>